<name>A0A1X6Y532_9RHOB</name>
<protein>
    <submittedName>
        <fullName evidence="2">Putative glycosyltransferase EpsJ</fullName>
        <ecNumber evidence="2">2.4.-.-</ecNumber>
    </submittedName>
</protein>
<dbReference type="PANTHER" id="PTHR43685:SF2">
    <property type="entry name" value="GLYCOSYLTRANSFERASE 2-LIKE DOMAIN-CONTAINING PROTEIN"/>
    <property type="match status" value="1"/>
</dbReference>
<dbReference type="InterPro" id="IPR029044">
    <property type="entry name" value="Nucleotide-diphossugar_trans"/>
</dbReference>
<dbReference type="InterPro" id="IPR001173">
    <property type="entry name" value="Glyco_trans_2-like"/>
</dbReference>
<dbReference type="CDD" id="cd00761">
    <property type="entry name" value="Glyco_tranf_GTA_type"/>
    <property type="match status" value="1"/>
</dbReference>
<dbReference type="AlphaFoldDB" id="A0A1X6Y532"/>
<keyword evidence="2" id="KW-0328">Glycosyltransferase</keyword>
<evidence type="ECO:0000313" key="3">
    <source>
        <dbReference type="Proteomes" id="UP000193570"/>
    </source>
</evidence>
<sequence length="304" mass="31929">MPTVSIVVPCFNAADTLAETLASLRAQSVTDWEMLCVDDGSTDATPEMLAHAARADARIRVIANTGKGPSRARNLGVAEARGSVIGFCDADDLWAPDKLRLCLAALADPAVDAVFARIAFLDGARTSKLSTVPSGDLSVPTLLGENPVCTMSNLVVRRAAFVATGGFDTGMVHNEDLEWLIRLVGQGSRVIGLDRTLVRYRTSVSGLSSDLAAMRAGRDRAIATAARHGFVADARSEAIHLRYLARRALRVGAPGAEALRLAAAGLATSPAGFLSDLRRGGLTALGALLSPLMPARLRRALFAS</sequence>
<dbReference type="Gene3D" id="3.90.550.10">
    <property type="entry name" value="Spore Coat Polysaccharide Biosynthesis Protein SpsA, Chain A"/>
    <property type="match status" value="1"/>
</dbReference>
<keyword evidence="3" id="KW-1185">Reference proteome</keyword>
<dbReference type="GO" id="GO:0016757">
    <property type="term" value="F:glycosyltransferase activity"/>
    <property type="evidence" value="ECO:0007669"/>
    <property type="project" value="UniProtKB-KW"/>
</dbReference>
<evidence type="ECO:0000259" key="1">
    <source>
        <dbReference type="Pfam" id="PF00535"/>
    </source>
</evidence>
<dbReference type="Proteomes" id="UP000193570">
    <property type="component" value="Unassembled WGS sequence"/>
</dbReference>
<dbReference type="SUPFAM" id="SSF53448">
    <property type="entry name" value="Nucleotide-diphospho-sugar transferases"/>
    <property type="match status" value="1"/>
</dbReference>
<gene>
    <name evidence="2" type="primary">epsJ_2</name>
    <name evidence="2" type="ORF">ROJ8625_00188</name>
</gene>
<dbReference type="InterPro" id="IPR050834">
    <property type="entry name" value="Glycosyltransf_2"/>
</dbReference>
<keyword evidence="2" id="KW-0808">Transferase</keyword>
<dbReference type="OrthoDB" id="5291101at2"/>
<feature type="domain" description="Glycosyltransferase 2-like" evidence="1">
    <location>
        <begin position="5"/>
        <end position="161"/>
    </location>
</feature>
<evidence type="ECO:0000313" key="2">
    <source>
        <dbReference type="EMBL" id="SLN10167.1"/>
    </source>
</evidence>
<organism evidence="2 3">
    <name type="scientific">Roseivivax jejudonensis</name>
    <dbReference type="NCBI Taxonomy" id="1529041"/>
    <lineage>
        <taxon>Bacteria</taxon>
        <taxon>Pseudomonadati</taxon>
        <taxon>Pseudomonadota</taxon>
        <taxon>Alphaproteobacteria</taxon>
        <taxon>Rhodobacterales</taxon>
        <taxon>Roseobacteraceae</taxon>
        <taxon>Roseivivax</taxon>
    </lineage>
</organism>
<proteinExistence type="predicted"/>
<reference evidence="2 3" key="1">
    <citation type="submission" date="2017-03" db="EMBL/GenBank/DDBJ databases">
        <authorList>
            <person name="Afonso C.L."/>
            <person name="Miller P.J."/>
            <person name="Scott M.A."/>
            <person name="Spackman E."/>
            <person name="Goraichik I."/>
            <person name="Dimitrov K.M."/>
            <person name="Suarez D.L."/>
            <person name="Swayne D.E."/>
        </authorList>
    </citation>
    <scope>NUCLEOTIDE SEQUENCE [LARGE SCALE GENOMIC DNA]</scope>
    <source>
        <strain evidence="2 3">CECT 8625</strain>
    </source>
</reference>
<dbReference type="EMBL" id="FWFK01000001">
    <property type="protein sequence ID" value="SLN10167.1"/>
    <property type="molecule type" value="Genomic_DNA"/>
</dbReference>
<dbReference type="EC" id="2.4.-.-" evidence="2"/>
<dbReference type="Pfam" id="PF00535">
    <property type="entry name" value="Glycos_transf_2"/>
    <property type="match status" value="1"/>
</dbReference>
<dbReference type="RefSeq" id="WP_085789975.1">
    <property type="nucleotide sequence ID" value="NZ_FWFK01000001.1"/>
</dbReference>
<dbReference type="PANTHER" id="PTHR43685">
    <property type="entry name" value="GLYCOSYLTRANSFERASE"/>
    <property type="match status" value="1"/>
</dbReference>
<accession>A0A1X6Y532</accession>